<dbReference type="AlphaFoldDB" id="A0AAD3XNS3"/>
<comment type="caution">
    <text evidence="2">The sequence shown here is derived from an EMBL/GenBank/DDBJ whole genome shotgun (WGS) entry which is preliminary data.</text>
</comment>
<sequence>MLLYICILNNRTRVQQPSSSSPSPPSASIRWLHIQAEAVQHPHWQQASHSKPVAHTQGTADGNGAYDSQFGRHITAFHSSTQREVLPSQQSESVSIQYQLLKLASEDVSTSFIKVIAVLAPRAAALTIKSPYRAAQTTPADQIQHHISKGSRLPDKPLVEKQCVCSISQQHGINQGSSCIRSQQLQQQAESRPIVPTAPPP</sequence>
<gene>
    <name evidence="2" type="ORF">Nepgr_013553</name>
</gene>
<protein>
    <submittedName>
        <fullName evidence="2">Uncharacterized protein</fullName>
    </submittedName>
</protein>
<evidence type="ECO:0000313" key="3">
    <source>
        <dbReference type="Proteomes" id="UP001279734"/>
    </source>
</evidence>
<organism evidence="2 3">
    <name type="scientific">Nepenthes gracilis</name>
    <name type="common">Slender pitcher plant</name>
    <dbReference type="NCBI Taxonomy" id="150966"/>
    <lineage>
        <taxon>Eukaryota</taxon>
        <taxon>Viridiplantae</taxon>
        <taxon>Streptophyta</taxon>
        <taxon>Embryophyta</taxon>
        <taxon>Tracheophyta</taxon>
        <taxon>Spermatophyta</taxon>
        <taxon>Magnoliopsida</taxon>
        <taxon>eudicotyledons</taxon>
        <taxon>Gunneridae</taxon>
        <taxon>Pentapetalae</taxon>
        <taxon>Caryophyllales</taxon>
        <taxon>Nepenthaceae</taxon>
        <taxon>Nepenthes</taxon>
    </lineage>
</organism>
<keyword evidence="3" id="KW-1185">Reference proteome</keyword>
<feature type="region of interest" description="Disordered" evidence="1">
    <location>
        <begin position="43"/>
        <end position="65"/>
    </location>
</feature>
<name>A0AAD3XNS3_NEPGR</name>
<accession>A0AAD3XNS3</accession>
<reference evidence="2" key="1">
    <citation type="submission" date="2023-05" db="EMBL/GenBank/DDBJ databases">
        <title>Nepenthes gracilis genome sequencing.</title>
        <authorList>
            <person name="Fukushima K."/>
        </authorList>
    </citation>
    <scope>NUCLEOTIDE SEQUENCE</scope>
    <source>
        <strain evidence="2">SING2019-196</strain>
    </source>
</reference>
<evidence type="ECO:0000313" key="2">
    <source>
        <dbReference type="EMBL" id="GMH11712.1"/>
    </source>
</evidence>
<dbReference type="EMBL" id="BSYO01000011">
    <property type="protein sequence ID" value="GMH11712.1"/>
    <property type="molecule type" value="Genomic_DNA"/>
</dbReference>
<proteinExistence type="predicted"/>
<evidence type="ECO:0000256" key="1">
    <source>
        <dbReference type="SAM" id="MobiDB-lite"/>
    </source>
</evidence>
<dbReference type="Proteomes" id="UP001279734">
    <property type="component" value="Unassembled WGS sequence"/>
</dbReference>